<evidence type="ECO:0000313" key="2">
    <source>
        <dbReference type="Proteomes" id="UP000754750"/>
    </source>
</evidence>
<proteinExistence type="predicted"/>
<name>A0A928Q664_9FIRM</name>
<dbReference type="InterPro" id="IPR025374">
    <property type="entry name" value="DUF4364"/>
</dbReference>
<dbReference type="EMBL" id="SVNY01000007">
    <property type="protein sequence ID" value="MBE6834557.1"/>
    <property type="molecule type" value="Genomic_DNA"/>
</dbReference>
<accession>A0A928Q664</accession>
<gene>
    <name evidence="1" type="ORF">E7512_13440</name>
</gene>
<protein>
    <submittedName>
        <fullName evidence="1">DUF4364 family protein</fullName>
    </submittedName>
</protein>
<dbReference type="Pfam" id="PF14277">
    <property type="entry name" value="DUF4364"/>
    <property type="match status" value="1"/>
</dbReference>
<sequence length="199" mass="22174">MEFDAFAAGIEPGGLRNTKEIRILICYLLVSVNTPFRKEDIIDILQENGLANYFEITTALSDLIDKGSILIKNGLCTPGESARMIAKQLDGTIPTAVRQRTLTAALQLLTRMKREEENTVEITHTNNGIQVTCHISGGDMELMSLSLYVPDLQQANLVKQNFQQDPDIIYRAMLAAVTKDQKMMAETLTEMGMKKQPKP</sequence>
<evidence type="ECO:0000313" key="1">
    <source>
        <dbReference type="EMBL" id="MBE6834557.1"/>
    </source>
</evidence>
<dbReference type="AlphaFoldDB" id="A0A928Q664"/>
<dbReference type="Proteomes" id="UP000754750">
    <property type="component" value="Unassembled WGS sequence"/>
</dbReference>
<organism evidence="1 2">
    <name type="scientific">Faecalispora sporosphaeroides</name>
    <dbReference type="NCBI Taxonomy" id="1549"/>
    <lineage>
        <taxon>Bacteria</taxon>
        <taxon>Bacillati</taxon>
        <taxon>Bacillota</taxon>
        <taxon>Clostridia</taxon>
        <taxon>Eubacteriales</taxon>
        <taxon>Oscillospiraceae</taxon>
        <taxon>Faecalispora</taxon>
    </lineage>
</organism>
<dbReference type="RefSeq" id="WP_020073809.1">
    <property type="nucleotide sequence ID" value="NZ_JBKWRC010000003.1"/>
</dbReference>
<reference evidence="1" key="1">
    <citation type="submission" date="2019-04" db="EMBL/GenBank/DDBJ databases">
        <title>Evolution of Biomass-Degrading Anaerobic Consortia Revealed by Metagenomics.</title>
        <authorList>
            <person name="Peng X."/>
        </authorList>
    </citation>
    <scope>NUCLEOTIDE SEQUENCE</scope>
    <source>
        <strain evidence="1">SIG551</strain>
    </source>
</reference>
<comment type="caution">
    <text evidence="1">The sequence shown here is derived from an EMBL/GenBank/DDBJ whole genome shotgun (WGS) entry which is preliminary data.</text>
</comment>